<dbReference type="GO" id="GO:0005744">
    <property type="term" value="C:TIM23 mitochondrial import inner membrane translocase complex"/>
    <property type="evidence" value="ECO:0007669"/>
    <property type="project" value="UniProtKB-UniRule"/>
</dbReference>
<feature type="region of interest" description="Disordered" evidence="2">
    <location>
        <begin position="1"/>
        <end position="21"/>
    </location>
</feature>
<evidence type="ECO:0000313" key="4">
    <source>
        <dbReference type="EMBL" id="CAD2217781.1"/>
    </source>
</evidence>
<protein>
    <recommendedName>
        <fullName evidence="1">Mitochondrial import inner membrane translocase subunit TIM50</fullName>
    </recommendedName>
</protein>
<dbReference type="CDD" id="cd07521">
    <property type="entry name" value="HAD_FCP1-like"/>
    <property type="match status" value="1"/>
</dbReference>
<dbReference type="InterPro" id="IPR004274">
    <property type="entry name" value="FCP1_dom"/>
</dbReference>
<evidence type="ECO:0000256" key="2">
    <source>
        <dbReference type="SAM" id="MobiDB-lite"/>
    </source>
</evidence>
<dbReference type="PANTHER" id="PTHR12210">
    <property type="entry name" value="DULLARD PROTEIN PHOSPHATASE"/>
    <property type="match status" value="1"/>
</dbReference>
<keyword evidence="1" id="KW-0813">Transport</keyword>
<dbReference type="SMART" id="SM00577">
    <property type="entry name" value="CPDc"/>
    <property type="match status" value="1"/>
</dbReference>
<proteinExistence type="inferred from homology"/>
<feature type="compositionally biased region" description="Basic and acidic residues" evidence="2">
    <location>
        <begin position="64"/>
        <end position="76"/>
    </location>
</feature>
<dbReference type="VEuPathDB" id="TriTrypDB:ADEAN_000526100"/>
<dbReference type="InterPro" id="IPR050365">
    <property type="entry name" value="TIM50"/>
</dbReference>
<dbReference type="Pfam" id="PF03031">
    <property type="entry name" value="NIF"/>
    <property type="match status" value="1"/>
</dbReference>
<dbReference type="InterPro" id="IPR023214">
    <property type="entry name" value="HAD_sf"/>
</dbReference>
<sequence length="383" mass="43170">MTSRRGTEVESRRASKEEELFESSFKTITEEVIGPEPRVVIPTRLVQEEAARSPTPPRSYSVEQMRREEKPKESPAKKSPGPKVYAYETPTKTLKGAPRVEEKKKPEPKPAHRDPNSAPTSPKKPTHSPVRQVVVHSQKEIYVESPTVSGSAHLSKQPLLPPLANQEEAERTLTIVFDLDETLCNNRRMGPAVLRPGAITVLRSLRDCLPSPVPGQSSRSETPQSASTRLYEQSKPKLRKRSTSLSFGSLETPGARLEIVLWTASVEIVARAVVQRLDPNGDIFDHLIYRDVRWYREASYAKDLRRLGRPLDNVVIVENAPASVALNRSNAVLVNDFVNNRNDRQLYVVRSILLEWLKRCDHSFRHIAYRGTPSEGRSPPSER</sequence>
<comment type="subcellular location">
    <subcellularLocation>
        <location evidence="1">Mitochondrion inner membrane</location>
        <topology evidence="1">Single-pass membrane protein</topology>
    </subcellularLocation>
</comment>
<dbReference type="Gene3D" id="3.40.50.1000">
    <property type="entry name" value="HAD superfamily/HAD-like"/>
    <property type="match status" value="1"/>
</dbReference>
<feature type="region of interest" description="Disordered" evidence="2">
    <location>
        <begin position="34"/>
        <end position="131"/>
    </location>
</feature>
<feature type="domain" description="FCP1 homology" evidence="3">
    <location>
        <begin position="168"/>
        <end position="360"/>
    </location>
</feature>
<comment type="subunit">
    <text evidence="1">Component of the TIM23 complex.</text>
</comment>
<name>A0A7G2CFP2_9TRYP</name>
<keyword evidence="1" id="KW-0811">Translocation</keyword>
<accession>A0A7G2CFP2</accession>
<dbReference type="Proteomes" id="UP000515908">
    <property type="component" value="Chromosome 09"/>
</dbReference>
<evidence type="ECO:0000256" key="1">
    <source>
        <dbReference type="RuleBase" id="RU365079"/>
    </source>
</evidence>
<feature type="compositionally biased region" description="Polar residues" evidence="2">
    <location>
        <begin position="214"/>
        <end position="231"/>
    </location>
</feature>
<dbReference type="AlphaFoldDB" id="A0A7G2CFP2"/>
<keyword evidence="1" id="KW-0653">Protein transport</keyword>
<dbReference type="GO" id="GO:0015031">
    <property type="term" value="P:protein transport"/>
    <property type="evidence" value="ECO:0007669"/>
    <property type="project" value="UniProtKB-KW"/>
</dbReference>
<comment type="similarity">
    <text evidence="1">Belongs to the TIM50 family.</text>
</comment>
<dbReference type="OrthoDB" id="277011at2759"/>
<dbReference type="InterPro" id="IPR036412">
    <property type="entry name" value="HAD-like_sf"/>
</dbReference>
<feature type="region of interest" description="Disordered" evidence="2">
    <location>
        <begin position="210"/>
        <end position="237"/>
    </location>
</feature>
<feature type="compositionally biased region" description="Basic and acidic residues" evidence="2">
    <location>
        <begin position="1"/>
        <end position="18"/>
    </location>
</feature>
<dbReference type="SUPFAM" id="SSF56784">
    <property type="entry name" value="HAD-like"/>
    <property type="match status" value="1"/>
</dbReference>
<reference evidence="4 5" key="1">
    <citation type="submission" date="2020-08" db="EMBL/GenBank/DDBJ databases">
        <authorList>
            <person name="Newling K."/>
            <person name="Davey J."/>
            <person name="Forrester S."/>
        </authorList>
    </citation>
    <scope>NUCLEOTIDE SEQUENCE [LARGE SCALE GENOMIC DNA]</scope>
    <source>
        <strain evidence="5">Crithidia deanei Carvalho (ATCC PRA-265)</strain>
    </source>
</reference>
<keyword evidence="5" id="KW-1185">Reference proteome</keyword>
<gene>
    <name evidence="4" type="ORF">ADEAN_000526100</name>
</gene>
<feature type="compositionally biased region" description="Basic and acidic residues" evidence="2">
    <location>
        <begin position="98"/>
        <end position="115"/>
    </location>
</feature>
<keyword evidence="1" id="KW-0496">Mitochondrion</keyword>
<comment type="function">
    <text evidence="1">Essential component of the TIM23 complex, a complex that mediates the translocation of transit peptide-containing proteins across the mitochondrial inner membrane.</text>
</comment>
<organism evidence="4 5">
    <name type="scientific">Angomonas deanei</name>
    <dbReference type="NCBI Taxonomy" id="59799"/>
    <lineage>
        <taxon>Eukaryota</taxon>
        <taxon>Discoba</taxon>
        <taxon>Euglenozoa</taxon>
        <taxon>Kinetoplastea</taxon>
        <taxon>Metakinetoplastina</taxon>
        <taxon>Trypanosomatida</taxon>
        <taxon>Trypanosomatidae</taxon>
        <taxon>Strigomonadinae</taxon>
        <taxon>Angomonas</taxon>
    </lineage>
</organism>
<evidence type="ECO:0000313" key="5">
    <source>
        <dbReference type="Proteomes" id="UP000515908"/>
    </source>
</evidence>
<dbReference type="PROSITE" id="PS50969">
    <property type="entry name" value="FCP1"/>
    <property type="match status" value="1"/>
</dbReference>
<keyword evidence="1" id="KW-0809">Transit peptide</keyword>
<dbReference type="EMBL" id="LR877153">
    <property type="protein sequence ID" value="CAD2217781.1"/>
    <property type="molecule type" value="Genomic_DNA"/>
</dbReference>
<evidence type="ECO:0000259" key="3">
    <source>
        <dbReference type="PROSITE" id="PS50969"/>
    </source>
</evidence>